<evidence type="ECO:0000313" key="2">
    <source>
        <dbReference type="Proteomes" id="UP000520814"/>
    </source>
</evidence>
<gene>
    <name evidence="1" type="ORF">HNQ39_005420</name>
</gene>
<dbReference type="Proteomes" id="UP000520814">
    <property type="component" value="Unassembled WGS sequence"/>
</dbReference>
<proteinExistence type="predicted"/>
<dbReference type="RefSeq" id="WP_184203675.1">
    <property type="nucleotide sequence ID" value="NZ_JACHGW010000007.1"/>
</dbReference>
<keyword evidence="2" id="KW-1185">Reference proteome</keyword>
<dbReference type="EMBL" id="JACHGW010000007">
    <property type="protein sequence ID" value="MBB6053585.1"/>
    <property type="molecule type" value="Genomic_DNA"/>
</dbReference>
<protein>
    <submittedName>
        <fullName evidence="1">Uncharacterized protein</fullName>
    </submittedName>
</protein>
<evidence type="ECO:0000313" key="1">
    <source>
        <dbReference type="EMBL" id="MBB6053585.1"/>
    </source>
</evidence>
<comment type="caution">
    <text evidence="1">The sequence shown here is derived from an EMBL/GenBank/DDBJ whole genome shotgun (WGS) entry which is preliminary data.</text>
</comment>
<organism evidence="1 2">
    <name type="scientific">Armatimonas rosea</name>
    <dbReference type="NCBI Taxonomy" id="685828"/>
    <lineage>
        <taxon>Bacteria</taxon>
        <taxon>Bacillati</taxon>
        <taxon>Armatimonadota</taxon>
        <taxon>Armatimonadia</taxon>
        <taxon>Armatimonadales</taxon>
        <taxon>Armatimonadaceae</taxon>
        <taxon>Armatimonas</taxon>
    </lineage>
</organism>
<dbReference type="AlphaFoldDB" id="A0A7W9SVF6"/>
<reference evidence="1 2" key="1">
    <citation type="submission" date="2020-08" db="EMBL/GenBank/DDBJ databases">
        <title>Genomic Encyclopedia of Type Strains, Phase IV (KMG-IV): sequencing the most valuable type-strain genomes for metagenomic binning, comparative biology and taxonomic classification.</title>
        <authorList>
            <person name="Goeker M."/>
        </authorList>
    </citation>
    <scope>NUCLEOTIDE SEQUENCE [LARGE SCALE GENOMIC DNA]</scope>
    <source>
        <strain evidence="1 2">DSM 23562</strain>
    </source>
</reference>
<name>A0A7W9SVF6_ARMRO</name>
<sequence length="159" mass="17576">MFLEDQTDWSAYPAPEWSSPSLVPQLLKEIRDLKGNGSFSSASLPERFRNAVGNDHGGTVFPIALPAITCLISLLIQTENPFTQKCILGLFLDLPCFFVETEILTLPTGQQVELETAITSEFRSAIPRIQDLQNSNHPNVSELAHAVLSVLAEREEAPR</sequence>
<accession>A0A7W9SVF6</accession>